<sequence length="18" mass="1938">EVKKEEEDTDGGSSRGTN</sequence>
<feature type="non-terminal residue" evidence="1">
    <location>
        <position position="1"/>
    </location>
</feature>
<dbReference type="AlphaFoldDB" id="A0A2K3LF85"/>
<evidence type="ECO:0000313" key="2">
    <source>
        <dbReference type="Proteomes" id="UP000236291"/>
    </source>
</evidence>
<reference evidence="1 2" key="1">
    <citation type="journal article" date="2014" name="Am. J. Bot.">
        <title>Genome assembly and annotation for red clover (Trifolium pratense; Fabaceae).</title>
        <authorList>
            <person name="Istvanek J."/>
            <person name="Jaros M."/>
            <person name="Krenek A."/>
            <person name="Repkova J."/>
        </authorList>
    </citation>
    <scope>NUCLEOTIDE SEQUENCE [LARGE SCALE GENOMIC DNA]</scope>
    <source>
        <strain evidence="2">cv. Tatra</strain>
        <tissue evidence="1">Young leaves</tissue>
    </source>
</reference>
<proteinExistence type="predicted"/>
<name>A0A2K3LF85_TRIPR</name>
<gene>
    <name evidence="1" type="ORF">L195_g033182</name>
</gene>
<dbReference type="EMBL" id="ASHM01031995">
    <property type="protein sequence ID" value="PNX77219.1"/>
    <property type="molecule type" value="Genomic_DNA"/>
</dbReference>
<dbReference type="Proteomes" id="UP000236291">
    <property type="component" value="Unassembled WGS sequence"/>
</dbReference>
<protein>
    <submittedName>
        <fullName evidence="1">Uncharacterized protein</fullName>
    </submittedName>
</protein>
<evidence type="ECO:0000313" key="1">
    <source>
        <dbReference type="EMBL" id="PNX77219.1"/>
    </source>
</evidence>
<organism evidence="1 2">
    <name type="scientific">Trifolium pratense</name>
    <name type="common">Red clover</name>
    <dbReference type="NCBI Taxonomy" id="57577"/>
    <lineage>
        <taxon>Eukaryota</taxon>
        <taxon>Viridiplantae</taxon>
        <taxon>Streptophyta</taxon>
        <taxon>Embryophyta</taxon>
        <taxon>Tracheophyta</taxon>
        <taxon>Spermatophyta</taxon>
        <taxon>Magnoliopsida</taxon>
        <taxon>eudicotyledons</taxon>
        <taxon>Gunneridae</taxon>
        <taxon>Pentapetalae</taxon>
        <taxon>rosids</taxon>
        <taxon>fabids</taxon>
        <taxon>Fabales</taxon>
        <taxon>Fabaceae</taxon>
        <taxon>Papilionoideae</taxon>
        <taxon>50 kb inversion clade</taxon>
        <taxon>NPAAA clade</taxon>
        <taxon>Hologalegina</taxon>
        <taxon>IRL clade</taxon>
        <taxon>Trifolieae</taxon>
        <taxon>Trifolium</taxon>
    </lineage>
</organism>
<accession>A0A2K3LF85</accession>
<comment type="caution">
    <text evidence="1">The sequence shown here is derived from an EMBL/GenBank/DDBJ whole genome shotgun (WGS) entry which is preliminary data.</text>
</comment>
<reference evidence="1 2" key="2">
    <citation type="journal article" date="2017" name="Front. Plant Sci.">
        <title>Gene Classification and Mining of Molecular Markers Useful in Red Clover (Trifolium pratense) Breeding.</title>
        <authorList>
            <person name="Istvanek J."/>
            <person name="Dluhosova J."/>
            <person name="Dluhos P."/>
            <person name="Patkova L."/>
            <person name="Nedelnik J."/>
            <person name="Repkova J."/>
        </authorList>
    </citation>
    <scope>NUCLEOTIDE SEQUENCE [LARGE SCALE GENOMIC DNA]</scope>
    <source>
        <strain evidence="2">cv. Tatra</strain>
        <tissue evidence="1">Young leaves</tissue>
    </source>
</reference>